<organism evidence="2 3">
    <name type="scientific">Mangrovihabitans endophyticus</name>
    <dbReference type="NCBI Taxonomy" id="1751298"/>
    <lineage>
        <taxon>Bacteria</taxon>
        <taxon>Bacillati</taxon>
        <taxon>Actinomycetota</taxon>
        <taxon>Actinomycetes</taxon>
        <taxon>Micromonosporales</taxon>
        <taxon>Micromonosporaceae</taxon>
        <taxon>Mangrovihabitans</taxon>
    </lineage>
</organism>
<sequence length="303" mass="31394">MLGFAGSRPRTRRIGYRARMPVAVVTDSTAYLPAELGGAHDLTVVPLTVVIDGTSGDEGTQVTIDEVARALGARRTAVSTSRPAPAQFVSAYRALFDAGCDGIVSLHLSAKLSGTVEAAQLAAAEFDGRVAVVDSMTTGMGLGFAALAAAQVARDGAGLAEVKRAGEAHAGRVSTFFYVDTLEFLRRGGRIGAASALVGTALSVKPILHVDEGMIVVRDRVRTAGRALARLVDLAVEAAGDGTADIAVHHLGAYARAVALMDEVTMRLGDRLQDCYLTEIGAVVAAHVGPGVVGIVVHRREGR</sequence>
<reference evidence="2" key="2">
    <citation type="submission" date="2020-09" db="EMBL/GenBank/DDBJ databases">
        <authorList>
            <person name="Sun Q."/>
            <person name="Zhou Y."/>
        </authorList>
    </citation>
    <scope>NUCLEOTIDE SEQUENCE</scope>
    <source>
        <strain evidence="2">CGMCC 4.7299</strain>
    </source>
</reference>
<name>A0A8J3C6V5_9ACTN</name>
<proteinExistence type="predicted"/>
<dbReference type="NCBIfam" id="TIGR00762">
    <property type="entry name" value="DegV"/>
    <property type="match status" value="1"/>
</dbReference>
<gene>
    <name evidence="2" type="ORF">GCM10012284_56850</name>
</gene>
<dbReference type="Gene3D" id="3.30.1180.10">
    <property type="match status" value="1"/>
</dbReference>
<protein>
    <submittedName>
        <fullName evidence="2">DegV domain-containing protein</fullName>
    </submittedName>
</protein>
<dbReference type="Gene3D" id="3.40.50.10170">
    <property type="match status" value="1"/>
</dbReference>
<accession>A0A8J3C6V5</accession>
<dbReference type="PANTHER" id="PTHR33434">
    <property type="entry name" value="DEGV DOMAIN-CONTAINING PROTEIN DR_1986-RELATED"/>
    <property type="match status" value="1"/>
</dbReference>
<dbReference type="AlphaFoldDB" id="A0A8J3C6V5"/>
<evidence type="ECO:0000256" key="1">
    <source>
        <dbReference type="ARBA" id="ARBA00023121"/>
    </source>
</evidence>
<dbReference type="Pfam" id="PF02645">
    <property type="entry name" value="DegV"/>
    <property type="match status" value="1"/>
</dbReference>
<dbReference type="PANTHER" id="PTHR33434:SF2">
    <property type="entry name" value="FATTY ACID-BINDING PROTEIN TM_1468"/>
    <property type="match status" value="1"/>
</dbReference>
<dbReference type="InterPro" id="IPR050270">
    <property type="entry name" value="DegV_domain_contain"/>
</dbReference>
<dbReference type="SUPFAM" id="SSF82549">
    <property type="entry name" value="DAK1/DegV-like"/>
    <property type="match status" value="1"/>
</dbReference>
<dbReference type="Proteomes" id="UP000656042">
    <property type="component" value="Unassembled WGS sequence"/>
</dbReference>
<comment type="caution">
    <text evidence="2">The sequence shown here is derived from an EMBL/GenBank/DDBJ whole genome shotgun (WGS) entry which is preliminary data.</text>
</comment>
<evidence type="ECO:0000313" key="2">
    <source>
        <dbReference type="EMBL" id="GGL14760.1"/>
    </source>
</evidence>
<dbReference type="InterPro" id="IPR003797">
    <property type="entry name" value="DegV"/>
</dbReference>
<keyword evidence="1" id="KW-0446">Lipid-binding</keyword>
<reference evidence="2" key="1">
    <citation type="journal article" date="2014" name="Int. J. Syst. Evol. Microbiol.">
        <title>Complete genome sequence of Corynebacterium casei LMG S-19264T (=DSM 44701T), isolated from a smear-ripened cheese.</title>
        <authorList>
            <consortium name="US DOE Joint Genome Institute (JGI-PGF)"/>
            <person name="Walter F."/>
            <person name="Albersmeier A."/>
            <person name="Kalinowski J."/>
            <person name="Ruckert C."/>
        </authorList>
    </citation>
    <scope>NUCLEOTIDE SEQUENCE</scope>
    <source>
        <strain evidence="2">CGMCC 4.7299</strain>
    </source>
</reference>
<dbReference type="PROSITE" id="PS51482">
    <property type="entry name" value="DEGV"/>
    <property type="match status" value="1"/>
</dbReference>
<keyword evidence="3" id="KW-1185">Reference proteome</keyword>
<dbReference type="GO" id="GO:0008289">
    <property type="term" value="F:lipid binding"/>
    <property type="evidence" value="ECO:0007669"/>
    <property type="project" value="UniProtKB-KW"/>
</dbReference>
<evidence type="ECO:0000313" key="3">
    <source>
        <dbReference type="Proteomes" id="UP000656042"/>
    </source>
</evidence>
<dbReference type="InterPro" id="IPR043168">
    <property type="entry name" value="DegV_C"/>
</dbReference>
<dbReference type="EMBL" id="BMMX01000045">
    <property type="protein sequence ID" value="GGL14760.1"/>
    <property type="molecule type" value="Genomic_DNA"/>
</dbReference>